<reference evidence="2" key="1">
    <citation type="submission" date="2022-04" db="EMBL/GenBank/DDBJ databases">
        <title>Complete genome sequence of a cyanobacterium, Nostoc sp. SO-36, isolated in Antarctica.</title>
        <authorList>
            <person name="Kanesaki Y."/>
            <person name="Effendi D."/>
            <person name="Sakamoto T."/>
            <person name="Ohtani S."/>
            <person name="Awai K."/>
        </authorList>
    </citation>
    <scope>NUCLEOTIDE SEQUENCE</scope>
    <source>
        <strain evidence="2">SO-36</strain>
    </source>
</reference>
<dbReference type="Gene3D" id="3.30.420.180">
    <property type="entry name" value="CobE/GbiG C-terminal domain"/>
    <property type="match status" value="1"/>
</dbReference>
<evidence type="ECO:0000259" key="1">
    <source>
        <dbReference type="Pfam" id="PF01890"/>
    </source>
</evidence>
<sequence>MVGYWSKPNSDELNKEIHQVQQVLWVGIGCKRGTSWQLIDQAIEQVFRENQLFQSAIAGIATIDTKASEFGLAKLCHLRNLPLKTFSAEILRCVCVPNPATITDHKVGTPSVAEAAAILAASQLTSLTVYPFTNIEELQVKFLVPKQIFQLQGQPGALTLAVAQASNISITELH</sequence>
<name>A0ABN6PYD1_NOSCO</name>
<dbReference type="InterPro" id="IPR051810">
    <property type="entry name" value="Precorrin_MeTrfase"/>
</dbReference>
<evidence type="ECO:0000313" key="3">
    <source>
        <dbReference type="Proteomes" id="UP001055453"/>
    </source>
</evidence>
<accession>A0ABN6PYD1</accession>
<dbReference type="PROSITE" id="PS51257">
    <property type="entry name" value="PROKAR_LIPOPROTEIN"/>
    <property type="match status" value="1"/>
</dbReference>
<organism evidence="2 3">
    <name type="scientific">Nostoc cf. commune SO-36</name>
    <dbReference type="NCBI Taxonomy" id="449208"/>
    <lineage>
        <taxon>Bacteria</taxon>
        <taxon>Bacillati</taxon>
        <taxon>Cyanobacteriota</taxon>
        <taxon>Cyanophyceae</taxon>
        <taxon>Nostocales</taxon>
        <taxon>Nostocaceae</taxon>
        <taxon>Nostoc</taxon>
    </lineage>
</organism>
<dbReference type="PANTHER" id="PTHR47036:SF1">
    <property type="entry name" value="COBALT-FACTOR III C(17)-METHYLTRANSFERASE-RELATED"/>
    <property type="match status" value="1"/>
</dbReference>
<dbReference type="EMBL" id="AP025732">
    <property type="protein sequence ID" value="BDI16058.1"/>
    <property type="molecule type" value="Genomic_DNA"/>
</dbReference>
<dbReference type="Proteomes" id="UP001055453">
    <property type="component" value="Chromosome"/>
</dbReference>
<gene>
    <name evidence="2" type="ORF">ANSO36C_18600</name>
</gene>
<dbReference type="PANTHER" id="PTHR47036">
    <property type="entry name" value="COBALT-FACTOR III C(17)-METHYLTRANSFERASE-RELATED"/>
    <property type="match status" value="1"/>
</dbReference>
<dbReference type="SUPFAM" id="SSF159664">
    <property type="entry name" value="CobE/GbiG C-terminal domain-like"/>
    <property type="match status" value="1"/>
</dbReference>
<feature type="domain" description="CobE/GbiG C-terminal" evidence="1">
    <location>
        <begin position="24"/>
        <end position="163"/>
    </location>
</feature>
<dbReference type="InterPro" id="IPR002750">
    <property type="entry name" value="CobE/GbiG_C"/>
</dbReference>
<keyword evidence="3" id="KW-1185">Reference proteome</keyword>
<dbReference type="Pfam" id="PF01890">
    <property type="entry name" value="CbiG_C"/>
    <property type="match status" value="1"/>
</dbReference>
<proteinExistence type="predicted"/>
<dbReference type="InterPro" id="IPR036518">
    <property type="entry name" value="CobE/GbiG_C_sf"/>
</dbReference>
<evidence type="ECO:0000313" key="2">
    <source>
        <dbReference type="EMBL" id="BDI16058.1"/>
    </source>
</evidence>
<protein>
    <recommendedName>
        <fullName evidence="1">CobE/GbiG C-terminal domain-containing protein</fullName>
    </recommendedName>
</protein>